<evidence type="ECO:0000256" key="1">
    <source>
        <dbReference type="PROSITE-ProRule" id="PRU00409"/>
    </source>
</evidence>
<dbReference type="Pfam" id="PF08443">
    <property type="entry name" value="RimK"/>
    <property type="match status" value="1"/>
</dbReference>
<comment type="caution">
    <text evidence="3">The sequence shown here is derived from an EMBL/GenBank/DDBJ whole genome shotgun (WGS) entry which is preliminary data.</text>
</comment>
<keyword evidence="1" id="KW-0547">Nucleotide-binding</keyword>
<dbReference type="GO" id="GO:0005524">
    <property type="term" value="F:ATP binding"/>
    <property type="evidence" value="ECO:0007669"/>
    <property type="project" value="UniProtKB-UniRule"/>
</dbReference>
<protein>
    <recommendedName>
        <fullName evidence="2">ATP-grasp domain-containing protein</fullName>
    </recommendedName>
</protein>
<dbReference type="AlphaFoldDB" id="A0A830GEP9"/>
<dbReference type="GO" id="GO:0005737">
    <property type="term" value="C:cytoplasm"/>
    <property type="evidence" value="ECO:0007669"/>
    <property type="project" value="TreeGrafter"/>
</dbReference>
<dbReference type="PANTHER" id="PTHR21621">
    <property type="entry name" value="RIBOSOMAL PROTEIN S6 MODIFICATION PROTEIN"/>
    <property type="match status" value="1"/>
</dbReference>
<reference evidence="3 4" key="1">
    <citation type="journal article" date="2019" name="Int. J. Syst. Evol. Microbiol.">
        <title>The Global Catalogue of Microorganisms (GCM) 10K type strain sequencing project: providing services to taxonomists for standard genome sequencing and annotation.</title>
        <authorList>
            <consortium name="The Broad Institute Genomics Platform"/>
            <consortium name="The Broad Institute Genome Sequencing Center for Infectious Disease"/>
            <person name="Wu L."/>
            <person name="Ma J."/>
        </authorList>
    </citation>
    <scope>NUCLEOTIDE SEQUENCE [LARGE SCALE GENOMIC DNA]</scope>
    <source>
        <strain evidence="3 4">JCM 16331</strain>
    </source>
</reference>
<dbReference type="Proteomes" id="UP000608850">
    <property type="component" value="Unassembled WGS sequence"/>
</dbReference>
<dbReference type="RefSeq" id="WP_188879688.1">
    <property type="nucleotide sequence ID" value="NZ_BMOQ01000008.1"/>
</dbReference>
<dbReference type="GO" id="GO:0046872">
    <property type="term" value="F:metal ion binding"/>
    <property type="evidence" value="ECO:0007669"/>
    <property type="project" value="InterPro"/>
</dbReference>
<gene>
    <name evidence="3" type="ORF">GCM10009021_27300</name>
</gene>
<organism evidence="3 4">
    <name type="scientific">Halarchaeum nitratireducens</name>
    <dbReference type="NCBI Taxonomy" id="489913"/>
    <lineage>
        <taxon>Archaea</taxon>
        <taxon>Methanobacteriati</taxon>
        <taxon>Methanobacteriota</taxon>
        <taxon>Stenosarchaea group</taxon>
        <taxon>Halobacteria</taxon>
        <taxon>Halobacteriales</taxon>
        <taxon>Halobacteriaceae</taxon>
    </lineage>
</organism>
<dbReference type="OrthoDB" id="33241at2157"/>
<dbReference type="Gene3D" id="3.30.470.20">
    <property type="entry name" value="ATP-grasp fold, B domain"/>
    <property type="match status" value="1"/>
</dbReference>
<accession>A0A830GEP9</accession>
<evidence type="ECO:0000259" key="2">
    <source>
        <dbReference type="PROSITE" id="PS50975"/>
    </source>
</evidence>
<dbReference type="InterPro" id="IPR013651">
    <property type="entry name" value="ATP-grasp_RimK-type"/>
</dbReference>
<sequence length="311" mass="35257">MIALLGASDSQINRLKQFLPESIYIHINTEAFPESPKISITSNGIEYQKSDDKLTAYYVDAYHSSVKRPVNKKNDTDIEVNRQFVFATSEKDSFLRSLLKIEKERGKLVINGPEIKNFHYLKPYQLFKLRRAGLPLPDSIHTNDPAAVHKLFNHHDELVYKPVGGLGRAGLHNLEEFESRKNTLTRAPVTFQEFCEGENLRVYVLDGEIIGCYRILTEADVVDYRGFEQGVESVSISDRLAQISIKATEILGMRFSGVDLIQNDNRTVLLECNSGPHFAGIEAHLDSNEISRALAGFLRRYHKQRGETDSD</sequence>
<dbReference type="InterPro" id="IPR011761">
    <property type="entry name" value="ATP-grasp"/>
</dbReference>
<dbReference type="EMBL" id="BMOQ01000008">
    <property type="protein sequence ID" value="GGN24108.1"/>
    <property type="molecule type" value="Genomic_DNA"/>
</dbReference>
<dbReference type="PROSITE" id="PS50975">
    <property type="entry name" value="ATP_GRASP"/>
    <property type="match status" value="1"/>
</dbReference>
<dbReference type="GO" id="GO:0009432">
    <property type="term" value="P:SOS response"/>
    <property type="evidence" value="ECO:0007669"/>
    <property type="project" value="TreeGrafter"/>
</dbReference>
<keyword evidence="1" id="KW-0067">ATP-binding</keyword>
<evidence type="ECO:0000313" key="3">
    <source>
        <dbReference type="EMBL" id="GGN24108.1"/>
    </source>
</evidence>
<dbReference type="SUPFAM" id="SSF56059">
    <property type="entry name" value="Glutathione synthetase ATP-binding domain-like"/>
    <property type="match status" value="1"/>
</dbReference>
<evidence type="ECO:0000313" key="4">
    <source>
        <dbReference type="Proteomes" id="UP000608850"/>
    </source>
</evidence>
<dbReference type="GO" id="GO:0018169">
    <property type="term" value="F:ribosomal S6-glutamic acid ligase activity"/>
    <property type="evidence" value="ECO:0007669"/>
    <property type="project" value="TreeGrafter"/>
</dbReference>
<name>A0A830GEP9_9EURY</name>
<feature type="domain" description="ATP-grasp" evidence="2">
    <location>
        <begin position="126"/>
        <end position="299"/>
    </location>
</feature>
<dbReference type="PANTHER" id="PTHR21621:SF0">
    <property type="entry name" value="BETA-CITRYLGLUTAMATE SYNTHASE B-RELATED"/>
    <property type="match status" value="1"/>
</dbReference>
<keyword evidence="4" id="KW-1185">Reference proteome</keyword>
<proteinExistence type="predicted"/>